<dbReference type="EMBL" id="VGLS01000177">
    <property type="protein sequence ID" value="MBM3223651.1"/>
    <property type="molecule type" value="Genomic_DNA"/>
</dbReference>
<dbReference type="AlphaFoldDB" id="A0A938B201"/>
<gene>
    <name evidence="2" type="ORF">FJZ47_07620</name>
</gene>
<protein>
    <recommendedName>
        <fullName evidence="4">RapA2 cadherin-like domain-containing protein</fullName>
    </recommendedName>
</protein>
<proteinExistence type="predicted"/>
<name>A0A938B201_UNCTE</name>
<reference evidence="2" key="1">
    <citation type="submission" date="2019-03" db="EMBL/GenBank/DDBJ databases">
        <title>Lake Tanganyika Metagenome-Assembled Genomes (MAGs).</title>
        <authorList>
            <person name="Tran P."/>
        </authorList>
    </citation>
    <scope>NUCLEOTIDE SEQUENCE</scope>
    <source>
        <strain evidence="2">K_DeepCast_65m_m2_066</strain>
    </source>
</reference>
<feature type="compositionally biased region" description="Basic and acidic residues" evidence="1">
    <location>
        <begin position="96"/>
        <end position="105"/>
    </location>
</feature>
<dbReference type="Proteomes" id="UP000712673">
    <property type="component" value="Unassembled WGS sequence"/>
</dbReference>
<organism evidence="2 3">
    <name type="scientific">Tectimicrobiota bacterium</name>
    <dbReference type="NCBI Taxonomy" id="2528274"/>
    <lineage>
        <taxon>Bacteria</taxon>
        <taxon>Pseudomonadati</taxon>
        <taxon>Nitrospinota/Tectimicrobiota group</taxon>
        <taxon>Candidatus Tectimicrobiota</taxon>
    </lineage>
</organism>
<evidence type="ECO:0008006" key="4">
    <source>
        <dbReference type="Google" id="ProtNLM"/>
    </source>
</evidence>
<evidence type="ECO:0000313" key="3">
    <source>
        <dbReference type="Proteomes" id="UP000712673"/>
    </source>
</evidence>
<comment type="caution">
    <text evidence="2">The sequence shown here is derived from an EMBL/GenBank/DDBJ whole genome shotgun (WGS) entry which is preliminary data.</text>
</comment>
<feature type="region of interest" description="Disordered" evidence="1">
    <location>
        <begin position="61"/>
        <end position="118"/>
    </location>
</feature>
<evidence type="ECO:0000256" key="1">
    <source>
        <dbReference type="SAM" id="MobiDB-lite"/>
    </source>
</evidence>
<sequence length="118" mass="12565">MRAGGATLTFQLLVRDGQLARAPATVTITIRNSNAPPICTQAQASPARLWPPNYQLVPVPVSGLRDPNGHAPTGTVTVAHQDEPLDGQGDGDTSPDDERSSDHPDTYALRCDQASRRP</sequence>
<evidence type="ECO:0000313" key="2">
    <source>
        <dbReference type="EMBL" id="MBM3223651.1"/>
    </source>
</evidence>
<accession>A0A938B201</accession>